<gene>
    <name evidence="1" type="ORF">HF682_09105</name>
</gene>
<accession>A0A847S615</accession>
<keyword evidence="2" id="KW-1185">Reference proteome</keyword>
<protein>
    <submittedName>
        <fullName evidence="1">Uncharacterized protein</fullName>
    </submittedName>
</protein>
<reference evidence="1 2" key="1">
    <citation type="submission" date="2020-04" db="EMBL/GenBank/DDBJ databases">
        <title>Draft genome of Leeia sp. IMCC25680.</title>
        <authorList>
            <person name="Song J."/>
            <person name="Cho J.-C."/>
        </authorList>
    </citation>
    <scope>NUCLEOTIDE SEQUENCE [LARGE SCALE GENOMIC DNA]</scope>
    <source>
        <strain evidence="1 2">IMCC25680</strain>
    </source>
</reference>
<comment type="caution">
    <text evidence="1">The sequence shown here is derived from an EMBL/GenBank/DDBJ whole genome shotgun (WGS) entry which is preliminary data.</text>
</comment>
<dbReference type="EMBL" id="JABAIM010000002">
    <property type="protein sequence ID" value="NLR75314.1"/>
    <property type="molecule type" value="Genomic_DNA"/>
</dbReference>
<dbReference type="Proteomes" id="UP000587991">
    <property type="component" value="Unassembled WGS sequence"/>
</dbReference>
<organism evidence="1 2">
    <name type="scientific">Leeia aquatica</name>
    <dbReference type="NCBI Taxonomy" id="2725557"/>
    <lineage>
        <taxon>Bacteria</taxon>
        <taxon>Pseudomonadati</taxon>
        <taxon>Pseudomonadota</taxon>
        <taxon>Betaproteobacteria</taxon>
        <taxon>Neisseriales</taxon>
        <taxon>Leeiaceae</taxon>
        <taxon>Leeia</taxon>
    </lineage>
</organism>
<evidence type="ECO:0000313" key="1">
    <source>
        <dbReference type="EMBL" id="NLR75314.1"/>
    </source>
</evidence>
<sequence length="57" mass="6204">MLNKRCRINGLSWFGGGVLQKVRVGVLTVDAGVRIVRISAADADDETKRKAAEFSEV</sequence>
<name>A0A847S615_9NEIS</name>
<evidence type="ECO:0000313" key="2">
    <source>
        <dbReference type="Proteomes" id="UP000587991"/>
    </source>
</evidence>
<dbReference type="AlphaFoldDB" id="A0A847S615"/>
<proteinExistence type="predicted"/>